<gene>
    <name evidence="4" type="ORF">C8P64_1071</name>
</gene>
<name>A0A2T6AMN5_9FLAO</name>
<comment type="caution">
    <text evidence="4">The sequence shown here is derived from an EMBL/GenBank/DDBJ whole genome shotgun (WGS) entry which is preliminary data.</text>
</comment>
<dbReference type="InterPro" id="IPR019734">
    <property type="entry name" value="TPR_rpt"/>
</dbReference>
<evidence type="ECO:0000256" key="3">
    <source>
        <dbReference type="PROSITE-ProRule" id="PRU00339"/>
    </source>
</evidence>
<dbReference type="InterPro" id="IPR011990">
    <property type="entry name" value="TPR-like_helical_dom_sf"/>
</dbReference>
<organism evidence="4 5">
    <name type="scientific">Christiangramia gaetbulicola</name>
    <dbReference type="NCBI Taxonomy" id="703340"/>
    <lineage>
        <taxon>Bacteria</taxon>
        <taxon>Pseudomonadati</taxon>
        <taxon>Bacteroidota</taxon>
        <taxon>Flavobacteriia</taxon>
        <taxon>Flavobacteriales</taxon>
        <taxon>Flavobacteriaceae</taxon>
        <taxon>Christiangramia</taxon>
    </lineage>
</organism>
<evidence type="ECO:0000313" key="5">
    <source>
        <dbReference type="Proteomes" id="UP000244174"/>
    </source>
</evidence>
<proteinExistence type="predicted"/>
<dbReference type="Pfam" id="PF13181">
    <property type="entry name" value="TPR_8"/>
    <property type="match status" value="2"/>
</dbReference>
<dbReference type="EMBL" id="QBKQ01000001">
    <property type="protein sequence ID" value="PTX45081.1"/>
    <property type="molecule type" value="Genomic_DNA"/>
</dbReference>
<feature type="repeat" description="TPR" evidence="3">
    <location>
        <begin position="315"/>
        <end position="348"/>
    </location>
</feature>
<dbReference type="SUPFAM" id="SSF48452">
    <property type="entry name" value="TPR-like"/>
    <property type="match status" value="1"/>
</dbReference>
<keyword evidence="2 3" id="KW-0802">TPR repeat</keyword>
<protein>
    <submittedName>
        <fullName evidence="4">Tetratricopeptide repeat protein</fullName>
    </submittedName>
</protein>
<dbReference type="PANTHER" id="PTHR44227:SF3">
    <property type="entry name" value="PROTEIN O-MANNOSYL-TRANSFERASE TMTC4"/>
    <property type="match status" value="1"/>
</dbReference>
<dbReference type="PANTHER" id="PTHR44227">
    <property type="match status" value="1"/>
</dbReference>
<accession>A0A2T6AMN5</accession>
<sequence length="455" mass="52809">MKNLIIILIAVFTVIPAKSQELLPQLFLDVNQDDLGNVNNEFQEYFFEALKQKGIENYEKAITALEKCLELDTEKAVVYFELGRNYRELEQFENSLENLKKAHELAPKQEDILVYLFQTYGMTKDYEGSIATVKQLIPLDEAYKEDLANLYFLNENYDKALQLLDELDEEQGATTYRNSLRRQVYARTNNTGAQINNLQESISANPEVEQNYLNLIYIYSEQGEDEEAFRVARELLETNPGSSLAHLALYKFYLDKNDTEAAVASMKIVFESEEIDAESKFKVLNDFLSFVQDNPQYEDELIEVAGKLTEWENAPKLFEQLGKYYLKKDNREDALKFFELGLNEDPGNFELIKNTLLLQLEYQKFESARDLSETALESFPSQPMLYLFKGVALNNLNEFETAEESLKDGLDYLIDDKRMEFDFYSQLAISYNGMNNAVKADEYRRMAENLKKEIN</sequence>
<dbReference type="Gene3D" id="1.25.40.10">
    <property type="entry name" value="Tetratricopeptide repeat domain"/>
    <property type="match status" value="3"/>
</dbReference>
<dbReference type="OrthoDB" id="1465784at2"/>
<dbReference type="Proteomes" id="UP000244174">
    <property type="component" value="Unassembled WGS sequence"/>
</dbReference>
<evidence type="ECO:0000256" key="1">
    <source>
        <dbReference type="ARBA" id="ARBA00022737"/>
    </source>
</evidence>
<evidence type="ECO:0000313" key="4">
    <source>
        <dbReference type="EMBL" id="PTX45081.1"/>
    </source>
</evidence>
<evidence type="ECO:0000256" key="2">
    <source>
        <dbReference type="ARBA" id="ARBA00022803"/>
    </source>
</evidence>
<feature type="repeat" description="TPR" evidence="3">
    <location>
        <begin position="76"/>
        <end position="109"/>
    </location>
</feature>
<dbReference type="AlphaFoldDB" id="A0A2T6AMN5"/>
<keyword evidence="5" id="KW-1185">Reference proteome</keyword>
<dbReference type="InterPro" id="IPR052346">
    <property type="entry name" value="O-mannosyl-transferase_TMTC"/>
</dbReference>
<dbReference type="PROSITE" id="PS50005">
    <property type="entry name" value="TPR"/>
    <property type="match status" value="2"/>
</dbReference>
<dbReference type="RefSeq" id="WP_108170976.1">
    <property type="nucleotide sequence ID" value="NZ_QBKQ01000001.1"/>
</dbReference>
<reference evidence="4 5" key="1">
    <citation type="submission" date="2018-04" db="EMBL/GenBank/DDBJ databases">
        <title>Genomic Encyclopedia of Archaeal and Bacterial Type Strains, Phase II (KMG-II): from individual species to whole genera.</title>
        <authorList>
            <person name="Goeker M."/>
        </authorList>
    </citation>
    <scope>NUCLEOTIDE SEQUENCE [LARGE SCALE GENOMIC DNA]</scope>
    <source>
        <strain evidence="4 5">DSM 23082</strain>
    </source>
</reference>
<keyword evidence="1" id="KW-0677">Repeat</keyword>
<dbReference type="SMART" id="SM00028">
    <property type="entry name" value="TPR"/>
    <property type="match status" value="5"/>
</dbReference>
<dbReference type="SUPFAM" id="SSF81901">
    <property type="entry name" value="HCP-like"/>
    <property type="match status" value="1"/>
</dbReference>